<dbReference type="InterPro" id="IPR029045">
    <property type="entry name" value="ClpP/crotonase-like_dom_sf"/>
</dbReference>
<dbReference type="FunFam" id="3.90.226.10:FF:000017">
    <property type="entry name" value="Propionyl-CoA carboxylase subunit beta 5"/>
    <property type="match status" value="1"/>
</dbReference>
<protein>
    <submittedName>
        <fullName evidence="1">Methylmalonyl-CoA carboxyltransferase 12S subunit</fullName>
    </submittedName>
</protein>
<proteinExistence type="predicted"/>
<name>A0A0A8TEH3_9ACTN</name>
<dbReference type="InterPro" id="IPR011763">
    <property type="entry name" value="COA_CT_C"/>
</dbReference>
<dbReference type="Gene3D" id="3.90.226.10">
    <property type="entry name" value="2-enoyl-CoA Hydratase, Chain A, domain 1"/>
    <property type="match status" value="2"/>
</dbReference>
<dbReference type="SMR" id="A0A0A8TEH3"/>
<dbReference type="PROSITE" id="PS50989">
    <property type="entry name" value="COA_CT_CTER"/>
    <property type="match status" value="1"/>
</dbReference>
<dbReference type="OMA" id="HYKYERT"/>
<dbReference type="OrthoDB" id="5240504at2"/>
<sequence length="524" mass="56397">MAENNNLKLASTMEGRVEQLAEQRQVIEAGGGERRVEKQHSQGKQTARERLNNLLDPHSFDEVGAFRKHRTTLFGMDKAVVPADGVVTGRGTILGRPVHAASQDFTVMGGSAGETQSTKVVETMEQALLTGTPFLFFYDSGGARIQEGIDSLSGYGKMFFANVKLSGVVPQIAIIAGPCAGGASYSPALTDFIIMTKKAHMFITGPQVIKSVTGEDVTADELGGAEAHMAISGNIHFVAEDDDAAELIAKKLLSFLPQNNTEEASFVNPNNDVSPNTELRDIVPIDGKKGYDVRDVIAKIVDWGDYLEVKAGYATNLVTAFARVNGRSVGIVANQPSVMSGCLDINASDKAAEFVNFCDSFNIPLVQLVDVPGFLPGVQQEYGGIIRHGAKMLYAYSEATVPKITVVLRKAYGGSYLAMCNRDLGADAVYAWPSAEIAVMGAEGAANVIFRKEIKAADDPDAMRAEKIEEYQNAFNTPYVAAARGQVDDVIDPADTRRKIASALEMYATKRQTRPAKKHGNFPC</sequence>
<dbReference type="SUPFAM" id="SSF52096">
    <property type="entry name" value="ClpP/crotonase"/>
    <property type="match status" value="2"/>
</dbReference>
<dbReference type="PANTHER" id="PTHR43842">
    <property type="entry name" value="PROPIONYL-COA CARBOXYLASE BETA CHAIN"/>
    <property type="match status" value="1"/>
</dbReference>
<dbReference type="GO" id="GO:0006633">
    <property type="term" value="P:fatty acid biosynthetic process"/>
    <property type="evidence" value="ECO:0007669"/>
    <property type="project" value="InterPro"/>
</dbReference>
<keyword evidence="1" id="KW-0808">Transferase</keyword>
<dbReference type="GO" id="GO:0009317">
    <property type="term" value="C:acetyl-CoA carboxylase complex"/>
    <property type="evidence" value="ECO:0007669"/>
    <property type="project" value="InterPro"/>
</dbReference>
<dbReference type="InterPro" id="IPR000438">
    <property type="entry name" value="Acetyl_CoA_COase_Trfase_b_su"/>
</dbReference>
<organism evidence="1 2">
    <name type="scientific">Propionibacterium freudenreichii</name>
    <dbReference type="NCBI Taxonomy" id="1744"/>
    <lineage>
        <taxon>Bacteria</taxon>
        <taxon>Bacillati</taxon>
        <taxon>Actinomycetota</taxon>
        <taxon>Actinomycetes</taxon>
        <taxon>Propionibacteriales</taxon>
        <taxon>Propionibacteriaceae</taxon>
        <taxon>Propionibacterium</taxon>
    </lineage>
</organism>
<dbReference type="InterPro" id="IPR051047">
    <property type="entry name" value="AccD/PCCB"/>
</dbReference>
<dbReference type="InterPro" id="IPR011762">
    <property type="entry name" value="COA_CT_N"/>
</dbReference>
<dbReference type="EMBL" id="LT618793">
    <property type="protein sequence ID" value="SCQ75390.1"/>
    <property type="molecule type" value="Genomic_DNA"/>
</dbReference>
<gene>
    <name evidence="1" type="ORF">PFR_JS23_419</name>
</gene>
<evidence type="ECO:0000313" key="1">
    <source>
        <dbReference type="EMBL" id="SCQ75390.1"/>
    </source>
</evidence>
<dbReference type="GO" id="GO:0003989">
    <property type="term" value="F:acetyl-CoA carboxylase activity"/>
    <property type="evidence" value="ECO:0007669"/>
    <property type="project" value="InterPro"/>
</dbReference>
<dbReference type="Proteomes" id="UP000250080">
    <property type="component" value="Chromosome I"/>
</dbReference>
<evidence type="ECO:0000313" key="2">
    <source>
        <dbReference type="Proteomes" id="UP000250080"/>
    </source>
</evidence>
<dbReference type="GO" id="GO:0016740">
    <property type="term" value="F:transferase activity"/>
    <property type="evidence" value="ECO:0007669"/>
    <property type="project" value="UniProtKB-KW"/>
</dbReference>
<dbReference type="RefSeq" id="WP_013161731.1">
    <property type="nucleotide sequence ID" value="NZ_CCYN01000021.1"/>
</dbReference>
<dbReference type="PRINTS" id="PR01070">
    <property type="entry name" value="ACCCTRFRASEB"/>
</dbReference>
<dbReference type="GO" id="GO:0004658">
    <property type="term" value="F:propionyl-CoA carboxylase activity"/>
    <property type="evidence" value="ECO:0007669"/>
    <property type="project" value="TreeGrafter"/>
</dbReference>
<accession>A0A0A8TEH3</accession>
<dbReference type="Pfam" id="PF01039">
    <property type="entry name" value="Carboxyl_trans"/>
    <property type="match status" value="1"/>
</dbReference>
<dbReference type="PROSITE" id="PS50980">
    <property type="entry name" value="COA_CT_NTER"/>
    <property type="match status" value="1"/>
</dbReference>
<dbReference type="AlphaFoldDB" id="A0A0A8TEH3"/>
<dbReference type="GeneID" id="61221526"/>
<dbReference type="InterPro" id="IPR034733">
    <property type="entry name" value="AcCoA_carboxyl_beta"/>
</dbReference>
<dbReference type="PANTHER" id="PTHR43842:SF2">
    <property type="entry name" value="PROPIONYL-COA CARBOXYLASE BETA CHAIN, MITOCHONDRIAL"/>
    <property type="match status" value="1"/>
</dbReference>
<reference evidence="1 2" key="1">
    <citation type="submission" date="2016-09" db="EMBL/GenBank/DDBJ databases">
        <authorList>
            <person name="Laine KS P."/>
        </authorList>
    </citation>
    <scope>NUCLEOTIDE SEQUENCE [LARGE SCALE GENOMIC DNA]</scope>
    <source>
        <strain evidence="1">PFRJS-23</strain>
    </source>
</reference>